<accession>A0ABR9DIH4</accession>
<dbReference type="Gene3D" id="3.40.50.720">
    <property type="entry name" value="NAD(P)-binding Rossmann-like Domain"/>
    <property type="match status" value="1"/>
</dbReference>
<dbReference type="Pfam" id="PF02625">
    <property type="entry name" value="XdhC_CoxI"/>
    <property type="match status" value="1"/>
</dbReference>
<dbReference type="InterPro" id="IPR052698">
    <property type="entry name" value="MoCofactor_Util/Proc"/>
</dbReference>
<protein>
    <submittedName>
        <fullName evidence="3">XdhC family protein</fullName>
    </submittedName>
</protein>
<dbReference type="Proteomes" id="UP000641152">
    <property type="component" value="Unassembled WGS sequence"/>
</dbReference>
<sequence>MANHINHLLEAYRQLQRDRQDSVLATIIETFGSTYQKAGARMLITQAGELVGLLGGGCFERDLVEQAASVFATGAAKTLFYDMRSGEDAIWGLGLGCNGAVRVLLQLLKSEQEFSPLNLLVEAAEAQAHGVLVTVFESAHADFPSGRSQFLPAAIVGEQPILPSAPFPFATAALQTALQQKPRIETHPLDGQDIKAFYDPVQPPWQLLIFGAGADAIPLVNYAKSLGWHVTLVDHRPAHIKPERFPQADQFLYLLPEQVTAQLDVQRFDAIMLMTHNVEYDQRFLQAVVHCRAGFIGLLGPAHRKQRLLHSLGDDAALIAERVFGPVGLDIGAQTPEEIAFSIVAGIQAQLNGRSGLQLGKEPVAIEHACSHG</sequence>
<comment type="caution">
    <text evidence="3">The sequence shown here is derived from an EMBL/GenBank/DDBJ whole genome shotgun (WGS) entry which is preliminary data.</text>
</comment>
<proteinExistence type="predicted"/>
<dbReference type="PANTHER" id="PTHR30388:SF6">
    <property type="entry name" value="XANTHINE DEHYDROGENASE SUBUNIT A-RELATED"/>
    <property type="match status" value="1"/>
</dbReference>
<gene>
    <name evidence="3" type="ORF">EBB_20630</name>
</gene>
<name>A0ABR9DIH4_9GAMM</name>
<dbReference type="EMBL" id="JACXST010000003">
    <property type="protein sequence ID" value="MBD9362867.1"/>
    <property type="molecule type" value="Genomic_DNA"/>
</dbReference>
<dbReference type="RefSeq" id="WP_192395602.1">
    <property type="nucleotide sequence ID" value="NZ_CAJHIU010000003.1"/>
</dbReference>
<feature type="domain" description="XdhC- CoxI" evidence="1">
    <location>
        <begin position="16"/>
        <end position="82"/>
    </location>
</feature>
<dbReference type="Pfam" id="PF13478">
    <property type="entry name" value="XdhC_C"/>
    <property type="match status" value="1"/>
</dbReference>
<evidence type="ECO:0000313" key="3">
    <source>
        <dbReference type="EMBL" id="MBD9362867.1"/>
    </source>
</evidence>
<keyword evidence="4" id="KW-1185">Reference proteome</keyword>
<dbReference type="InterPro" id="IPR027051">
    <property type="entry name" value="XdhC_Rossmann_dom"/>
</dbReference>
<evidence type="ECO:0000313" key="4">
    <source>
        <dbReference type="Proteomes" id="UP000641152"/>
    </source>
</evidence>
<evidence type="ECO:0000259" key="2">
    <source>
        <dbReference type="Pfam" id="PF13478"/>
    </source>
</evidence>
<reference evidence="3 4" key="1">
    <citation type="submission" date="2020-09" db="EMBL/GenBank/DDBJ databases">
        <title>Methylomonas albis sp. nov. and Methylomonas fluvii sp. nov.: Two cold-adapted methanotrophs from the River Elbe and an amended description of Methylovulum psychrotolerans strain Eb1.</title>
        <authorList>
            <person name="Bussmann I.K."/>
            <person name="Klings K.-W."/>
            <person name="Warnstedt J."/>
            <person name="Hoppert M."/>
            <person name="Saborowski A."/>
            <person name="Horn F."/>
            <person name="Liebner S."/>
        </authorList>
    </citation>
    <scope>NUCLEOTIDE SEQUENCE [LARGE SCALE GENOMIC DNA]</scope>
    <source>
        <strain evidence="3 4">EbB</strain>
    </source>
</reference>
<dbReference type="PANTHER" id="PTHR30388">
    <property type="entry name" value="ALDEHYDE OXIDOREDUCTASE MOLYBDENUM COFACTOR ASSEMBLY PROTEIN"/>
    <property type="match status" value="1"/>
</dbReference>
<feature type="domain" description="XdhC Rossmann" evidence="2">
    <location>
        <begin position="207"/>
        <end position="347"/>
    </location>
</feature>
<organism evidence="3 4">
    <name type="scientific">Methylomonas fluvii</name>
    <dbReference type="NCBI Taxonomy" id="1854564"/>
    <lineage>
        <taxon>Bacteria</taxon>
        <taxon>Pseudomonadati</taxon>
        <taxon>Pseudomonadota</taxon>
        <taxon>Gammaproteobacteria</taxon>
        <taxon>Methylococcales</taxon>
        <taxon>Methylococcaceae</taxon>
        <taxon>Methylomonas</taxon>
    </lineage>
</organism>
<evidence type="ECO:0000259" key="1">
    <source>
        <dbReference type="Pfam" id="PF02625"/>
    </source>
</evidence>
<dbReference type="InterPro" id="IPR003777">
    <property type="entry name" value="XdhC_CoxI"/>
</dbReference>